<dbReference type="AlphaFoldDB" id="A0A382TXT1"/>
<dbReference type="PANTHER" id="PTHR34406">
    <property type="entry name" value="PROTEIN YCEI"/>
    <property type="match status" value="1"/>
</dbReference>
<evidence type="ECO:0000313" key="2">
    <source>
        <dbReference type="EMBL" id="SVD26813.1"/>
    </source>
</evidence>
<dbReference type="SUPFAM" id="SSF101874">
    <property type="entry name" value="YceI-like"/>
    <property type="match status" value="1"/>
</dbReference>
<sequence length="191" mass="21344">MKINKKAFIINFVVLCIISCGGKEKTANQTEKLKNDNNIALLVFDAGNYVAESDSSSVFWGCRWLGGSKHDGDVYLEQGSVYIKDDGNISGNFVVDMNTIDCFDIKNIGTKNKLIGHLKSDAFFDVENHPKARLEIHSSENIDANKFLFKGSLTIKSITNPIEMKGKVQKFDSGYSADIKLVFDRSKYDVR</sequence>
<dbReference type="Pfam" id="PF04264">
    <property type="entry name" value="YceI"/>
    <property type="match status" value="1"/>
</dbReference>
<evidence type="ECO:0000259" key="1">
    <source>
        <dbReference type="Pfam" id="PF04264"/>
    </source>
</evidence>
<dbReference type="InterPro" id="IPR007372">
    <property type="entry name" value="Lipid/polyisoprenoid-bd_YceI"/>
</dbReference>
<dbReference type="PANTHER" id="PTHR34406:SF1">
    <property type="entry name" value="PROTEIN YCEI"/>
    <property type="match status" value="1"/>
</dbReference>
<name>A0A382TXT1_9ZZZZ</name>
<dbReference type="EMBL" id="UINC01139953">
    <property type="protein sequence ID" value="SVD26813.1"/>
    <property type="molecule type" value="Genomic_DNA"/>
</dbReference>
<dbReference type="Gene3D" id="2.40.128.110">
    <property type="entry name" value="Lipid/polyisoprenoid-binding, YceI-like"/>
    <property type="match status" value="1"/>
</dbReference>
<proteinExistence type="predicted"/>
<organism evidence="2">
    <name type="scientific">marine metagenome</name>
    <dbReference type="NCBI Taxonomy" id="408172"/>
    <lineage>
        <taxon>unclassified sequences</taxon>
        <taxon>metagenomes</taxon>
        <taxon>ecological metagenomes</taxon>
    </lineage>
</organism>
<gene>
    <name evidence="2" type="ORF">METZ01_LOCUS379667</name>
</gene>
<feature type="non-terminal residue" evidence="2">
    <location>
        <position position="191"/>
    </location>
</feature>
<accession>A0A382TXT1</accession>
<dbReference type="InterPro" id="IPR036761">
    <property type="entry name" value="TTHA0802/YceI-like_sf"/>
</dbReference>
<reference evidence="2" key="1">
    <citation type="submission" date="2018-05" db="EMBL/GenBank/DDBJ databases">
        <authorList>
            <person name="Lanie J.A."/>
            <person name="Ng W.-L."/>
            <person name="Kazmierczak K.M."/>
            <person name="Andrzejewski T.M."/>
            <person name="Davidsen T.M."/>
            <person name="Wayne K.J."/>
            <person name="Tettelin H."/>
            <person name="Glass J.I."/>
            <person name="Rusch D."/>
            <person name="Podicherti R."/>
            <person name="Tsui H.-C.T."/>
            <person name="Winkler M.E."/>
        </authorList>
    </citation>
    <scope>NUCLEOTIDE SEQUENCE</scope>
</reference>
<feature type="domain" description="Lipid/polyisoprenoid-binding YceI-like" evidence="1">
    <location>
        <begin position="49"/>
        <end position="190"/>
    </location>
</feature>
<protein>
    <recommendedName>
        <fullName evidence="1">Lipid/polyisoprenoid-binding YceI-like domain-containing protein</fullName>
    </recommendedName>
</protein>